<accession>A0A915J123</accession>
<organism evidence="1 2">
    <name type="scientific">Romanomermis culicivorax</name>
    <name type="common">Nematode worm</name>
    <dbReference type="NCBI Taxonomy" id="13658"/>
    <lineage>
        <taxon>Eukaryota</taxon>
        <taxon>Metazoa</taxon>
        <taxon>Ecdysozoa</taxon>
        <taxon>Nematoda</taxon>
        <taxon>Enoplea</taxon>
        <taxon>Dorylaimia</taxon>
        <taxon>Mermithida</taxon>
        <taxon>Mermithoidea</taxon>
        <taxon>Mermithidae</taxon>
        <taxon>Romanomermis</taxon>
    </lineage>
</organism>
<dbReference type="AlphaFoldDB" id="A0A915J123"/>
<evidence type="ECO:0000313" key="1">
    <source>
        <dbReference type="Proteomes" id="UP000887565"/>
    </source>
</evidence>
<dbReference type="WBParaSite" id="nRc.2.0.1.t19804-RA">
    <property type="protein sequence ID" value="nRc.2.0.1.t19804-RA"/>
    <property type="gene ID" value="nRc.2.0.1.g19804"/>
</dbReference>
<sequence>MRISESTKAVWWKLVNGSGCIRKRLIAREAPCFDAKRANYPSQLHNKNDSEGAHSLFPPSREKRQLSSLVLLNEAGGEGFPSTNWYPLSLSIQQSSSLKAENLRRINLFW</sequence>
<protein>
    <submittedName>
        <fullName evidence="2">Uncharacterized protein</fullName>
    </submittedName>
</protein>
<reference evidence="2" key="1">
    <citation type="submission" date="2022-11" db="UniProtKB">
        <authorList>
            <consortium name="WormBaseParasite"/>
        </authorList>
    </citation>
    <scope>IDENTIFICATION</scope>
</reference>
<name>A0A915J123_ROMCU</name>
<proteinExistence type="predicted"/>
<keyword evidence="1" id="KW-1185">Reference proteome</keyword>
<dbReference type="Proteomes" id="UP000887565">
    <property type="component" value="Unplaced"/>
</dbReference>
<evidence type="ECO:0000313" key="2">
    <source>
        <dbReference type="WBParaSite" id="nRc.2.0.1.t19804-RA"/>
    </source>
</evidence>